<dbReference type="InterPro" id="IPR026992">
    <property type="entry name" value="DIOX_N"/>
</dbReference>
<evidence type="ECO:0000313" key="5">
    <source>
        <dbReference type="EMBL" id="KUJ08410.1"/>
    </source>
</evidence>
<gene>
    <name evidence="5" type="ORF">LY89DRAFT_676830</name>
</gene>
<accession>A0A132B7N1</accession>
<dbReference type="GeneID" id="28823357"/>
<dbReference type="SUPFAM" id="SSF51197">
    <property type="entry name" value="Clavaminate synthase-like"/>
    <property type="match status" value="1"/>
</dbReference>
<evidence type="ECO:0000256" key="3">
    <source>
        <dbReference type="ARBA" id="ARBA00023004"/>
    </source>
</evidence>
<dbReference type="RefSeq" id="XP_018062765.1">
    <property type="nucleotide sequence ID" value="XM_018213631.1"/>
</dbReference>
<dbReference type="AlphaFoldDB" id="A0A132B7N1"/>
<reference evidence="5 6" key="1">
    <citation type="submission" date="2015-10" db="EMBL/GenBank/DDBJ databases">
        <title>Full genome of DAOMC 229536 Phialocephala scopiformis, a fungal endophyte of spruce producing the potent anti-insectan compound rugulosin.</title>
        <authorList>
            <consortium name="DOE Joint Genome Institute"/>
            <person name="Walker A.K."/>
            <person name="Frasz S.L."/>
            <person name="Seifert K.A."/>
            <person name="Miller J.D."/>
            <person name="Mondo S.J."/>
            <person name="Labutti K."/>
            <person name="Lipzen A."/>
            <person name="Dockter R."/>
            <person name="Kennedy M."/>
            <person name="Grigoriev I.V."/>
            <person name="Spatafora J.W."/>
        </authorList>
    </citation>
    <scope>NUCLEOTIDE SEQUENCE [LARGE SCALE GENOMIC DNA]</scope>
    <source>
        <strain evidence="5 6">CBS 120377</strain>
    </source>
</reference>
<evidence type="ECO:0000256" key="1">
    <source>
        <dbReference type="ARBA" id="ARBA00022723"/>
    </source>
</evidence>
<dbReference type="KEGG" id="psco:LY89DRAFT_676830"/>
<dbReference type="InParanoid" id="A0A132B7N1"/>
<keyword evidence="6" id="KW-1185">Reference proteome</keyword>
<feature type="domain" description="Non-haem dioxygenase N-terminal" evidence="4">
    <location>
        <begin position="41"/>
        <end position="168"/>
    </location>
</feature>
<dbReference type="OrthoDB" id="288590at2759"/>
<evidence type="ECO:0000313" key="6">
    <source>
        <dbReference type="Proteomes" id="UP000070700"/>
    </source>
</evidence>
<sequence length="233" mass="25857">MSTTTTVLDENYWCGNNKINGNFGTNTVSSEDSIVGDFDTIPLIDVAGIFNPDISERKKVAAQLYDACTRVGFFYIENHGISQDLVNAVFDCGKEFFALSFDEKMEIYINNMPNYRGYTPLGGSGSSGPDGQGNANEAFDWGHDAKLNDDPNDEFIDTHMRGDNPWPRQLPHFEAVLSGYYRTLRAFARILARNVALSLDLDESYFEPVLTHPGCSALVAHYPPQKSGSRIFG</sequence>
<organism evidence="5 6">
    <name type="scientific">Mollisia scopiformis</name>
    <name type="common">Conifer needle endophyte fungus</name>
    <name type="synonym">Phialocephala scopiformis</name>
    <dbReference type="NCBI Taxonomy" id="149040"/>
    <lineage>
        <taxon>Eukaryota</taxon>
        <taxon>Fungi</taxon>
        <taxon>Dikarya</taxon>
        <taxon>Ascomycota</taxon>
        <taxon>Pezizomycotina</taxon>
        <taxon>Leotiomycetes</taxon>
        <taxon>Helotiales</taxon>
        <taxon>Mollisiaceae</taxon>
        <taxon>Mollisia</taxon>
    </lineage>
</organism>
<evidence type="ECO:0000256" key="2">
    <source>
        <dbReference type="ARBA" id="ARBA00023002"/>
    </source>
</evidence>
<keyword evidence="3" id="KW-0408">Iron</keyword>
<dbReference type="PANTHER" id="PTHR10209:SF881">
    <property type="entry name" value="FI07970P-RELATED"/>
    <property type="match status" value="1"/>
</dbReference>
<protein>
    <submittedName>
        <fullName evidence="5">Clavaminate synthase-like protein</fullName>
    </submittedName>
</protein>
<dbReference type="PRINTS" id="PR00682">
    <property type="entry name" value="IPNSYNTHASE"/>
</dbReference>
<dbReference type="PANTHER" id="PTHR10209">
    <property type="entry name" value="OXIDOREDUCTASE, 2OG-FE II OXYGENASE FAMILY PROTEIN"/>
    <property type="match status" value="1"/>
</dbReference>
<dbReference type="Proteomes" id="UP000070700">
    <property type="component" value="Unassembled WGS sequence"/>
</dbReference>
<dbReference type="GO" id="GO:0016491">
    <property type="term" value="F:oxidoreductase activity"/>
    <property type="evidence" value="ECO:0007669"/>
    <property type="project" value="UniProtKB-KW"/>
</dbReference>
<dbReference type="GO" id="GO:0046872">
    <property type="term" value="F:metal ion binding"/>
    <property type="evidence" value="ECO:0007669"/>
    <property type="project" value="UniProtKB-KW"/>
</dbReference>
<dbReference type="InterPro" id="IPR027443">
    <property type="entry name" value="IPNS-like_sf"/>
</dbReference>
<name>A0A132B7N1_MOLSC</name>
<dbReference type="EMBL" id="KQ947435">
    <property type="protein sequence ID" value="KUJ08410.1"/>
    <property type="molecule type" value="Genomic_DNA"/>
</dbReference>
<keyword evidence="2" id="KW-0560">Oxidoreductase</keyword>
<evidence type="ECO:0000259" key="4">
    <source>
        <dbReference type="Pfam" id="PF14226"/>
    </source>
</evidence>
<dbReference type="Pfam" id="PF14226">
    <property type="entry name" value="DIOX_N"/>
    <property type="match status" value="1"/>
</dbReference>
<proteinExistence type="predicted"/>
<keyword evidence="1" id="KW-0479">Metal-binding</keyword>
<dbReference type="STRING" id="149040.A0A132B7N1"/>
<dbReference type="Gene3D" id="2.60.120.330">
    <property type="entry name" value="B-lactam Antibiotic, Isopenicillin N Synthase, Chain"/>
    <property type="match status" value="1"/>
</dbReference>